<evidence type="ECO:0000313" key="1">
    <source>
        <dbReference type="EMBL" id="QJA56822.1"/>
    </source>
</evidence>
<reference evidence="1" key="1">
    <citation type="submission" date="2020-03" db="EMBL/GenBank/DDBJ databases">
        <title>The deep terrestrial virosphere.</title>
        <authorList>
            <person name="Holmfeldt K."/>
            <person name="Nilsson E."/>
            <person name="Simone D."/>
            <person name="Lopez-Fernandez M."/>
            <person name="Wu X."/>
            <person name="de Brujin I."/>
            <person name="Lundin D."/>
            <person name="Andersson A."/>
            <person name="Bertilsson S."/>
            <person name="Dopson M."/>
        </authorList>
    </citation>
    <scope>NUCLEOTIDE SEQUENCE</scope>
    <source>
        <strain evidence="1">MM415B01784</strain>
    </source>
</reference>
<dbReference type="AlphaFoldDB" id="A0A6M3IKA6"/>
<organism evidence="1">
    <name type="scientific">viral metagenome</name>
    <dbReference type="NCBI Taxonomy" id="1070528"/>
    <lineage>
        <taxon>unclassified sequences</taxon>
        <taxon>metagenomes</taxon>
        <taxon>organismal metagenomes</taxon>
    </lineage>
</organism>
<protein>
    <submittedName>
        <fullName evidence="1">Uncharacterized protein</fullName>
    </submittedName>
</protein>
<dbReference type="EMBL" id="MT141240">
    <property type="protein sequence ID" value="QJA56822.1"/>
    <property type="molecule type" value="Genomic_DNA"/>
</dbReference>
<name>A0A6M3IKA6_9ZZZZ</name>
<sequence length="56" mass="6434">MKLKDFIEKTKGMNPELELVYIDDFPSINKISDVEQMTNDEIGDPDFDLDEAIVLT</sequence>
<proteinExistence type="predicted"/>
<accession>A0A6M3IKA6</accession>
<gene>
    <name evidence="1" type="ORF">MM415B01784_0012</name>
</gene>